<keyword evidence="3" id="KW-1185">Reference proteome</keyword>
<protein>
    <submittedName>
        <fullName evidence="2">Uncharacterized protein</fullName>
    </submittedName>
</protein>
<gene>
    <name evidence="2" type="ORF">EXIGLDRAFT_81693</name>
</gene>
<name>A0A165HMF6_EXIGL</name>
<dbReference type="Proteomes" id="UP000077266">
    <property type="component" value="Unassembled WGS sequence"/>
</dbReference>
<feature type="compositionally biased region" description="Basic and acidic residues" evidence="1">
    <location>
        <begin position="52"/>
        <end position="61"/>
    </location>
</feature>
<sequence>MPPVHTPRAGLHLTAGGCTPSPAKPGHATHLERLSAGAGWRGRRRRRASRVGTRDGYHDGGGDEGGPQRKGRARGQREAQGQEAMPGNIRPAHPPSIPALRRDLRTSHRTWQPLVQAAALPAHSPVSSLHARFAGVCARRLIDLISLPTASAVSQTPGLRI</sequence>
<dbReference type="AlphaFoldDB" id="A0A165HMF6"/>
<evidence type="ECO:0000313" key="3">
    <source>
        <dbReference type="Proteomes" id="UP000077266"/>
    </source>
</evidence>
<reference evidence="2 3" key="1">
    <citation type="journal article" date="2016" name="Mol. Biol. Evol.">
        <title>Comparative Genomics of Early-Diverging Mushroom-Forming Fungi Provides Insights into the Origins of Lignocellulose Decay Capabilities.</title>
        <authorList>
            <person name="Nagy L.G."/>
            <person name="Riley R."/>
            <person name="Tritt A."/>
            <person name="Adam C."/>
            <person name="Daum C."/>
            <person name="Floudas D."/>
            <person name="Sun H."/>
            <person name="Yadav J.S."/>
            <person name="Pangilinan J."/>
            <person name="Larsson K.H."/>
            <person name="Matsuura K."/>
            <person name="Barry K."/>
            <person name="Labutti K."/>
            <person name="Kuo R."/>
            <person name="Ohm R.A."/>
            <person name="Bhattacharya S.S."/>
            <person name="Shirouzu T."/>
            <person name="Yoshinaga Y."/>
            <person name="Martin F.M."/>
            <person name="Grigoriev I.V."/>
            <person name="Hibbett D.S."/>
        </authorList>
    </citation>
    <scope>NUCLEOTIDE SEQUENCE [LARGE SCALE GENOMIC DNA]</scope>
    <source>
        <strain evidence="2 3">HHB12029</strain>
    </source>
</reference>
<dbReference type="InParanoid" id="A0A165HMF6"/>
<dbReference type="EMBL" id="KV426013">
    <property type="protein sequence ID" value="KZV92187.1"/>
    <property type="molecule type" value="Genomic_DNA"/>
</dbReference>
<proteinExistence type="predicted"/>
<feature type="region of interest" description="Disordered" evidence="1">
    <location>
        <begin position="1"/>
        <end position="97"/>
    </location>
</feature>
<accession>A0A165HMF6</accession>
<evidence type="ECO:0000313" key="2">
    <source>
        <dbReference type="EMBL" id="KZV92187.1"/>
    </source>
</evidence>
<evidence type="ECO:0000256" key="1">
    <source>
        <dbReference type="SAM" id="MobiDB-lite"/>
    </source>
</evidence>
<organism evidence="2 3">
    <name type="scientific">Exidia glandulosa HHB12029</name>
    <dbReference type="NCBI Taxonomy" id="1314781"/>
    <lineage>
        <taxon>Eukaryota</taxon>
        <taxon>Fungi</taxon>
        <taxon>Dikarya</taxon>
        <taxon>Basidiomycota</taxon>
        <taxon>Agaricomycotina</taxon>
        <taxon>Agaricomycetes</taxon>
        <taxon>Auriculariales</taxon>
        <taxon>Exidiaceae</taxon>
        <taxon>Exidia</taxon>
    </lineage>
</organism>